<dbReference type="AlphaFoldDB" id="H3KEY1"/>
<dbReference type="HOGENOM" id="CLU_2829678_0_0_4"/>
<keyword evidence="3" id="KW-1185">Reference proteome</keyword>
<evidence type="ECO:0000313" key="3">
    <source>
        <dbReference type="Proteomes" id="UP000004956"/>
    </source>
</evidence>
<proteinExistence type="predicted"/>
<dbReference type="EMBL" id="AFBQ01000179">
    <property type="protein sequence ID" value="EHY31326.1"/>
    <property type="molecule type" value="Genomic_DNA"/>
</dbReference>
<organism evidence="2 3">
    <name type="scientific">Sutterella parvirubra YIT 11816</name>
    <dbReference type="NCBI Taxonomy" id="762967"/>
    <lineage>
        <taxon>Bacteria</taxon>
        <taxon>Pseudomonadati</taxon>
        <taxon>Pseudomonadota</taxon>
        <taxon>Betaproteobacteria</taxon>
        <taxon>Burkholderiales</taxon>
        <taxon>Sutterellaceae</taxon>
        <taxon>Sutterella</taxon>
    </lineage>
</organism>
<accession>H3KEY1</accession>
<reference evidence="2 3" key="1">
    <citation type="submission" date="2011-11" db="EMBL/GenBank/DDBJ databases">
        <authorList>
            <person name="Weinstock G."/>
            <person name="Sodergren E."/>
            <person name="Clifton S."/>
            <person name="Fulton L."/>
            <person name="Fulton B."/>
            <person name="Courtney L."/>
            <person name="Fronick C."/>
            <person name="Harrison M."/>
            <person name="Strong C."/>
            <person name="Farmer C."/>
            <person name="Delahaunty K."/>
            <person name="Markovic C."/>
            <person name="Hall O."/>
            <person name="Minx P."/>
            <person name="Tomlinson C."/>
            <person name="Mitreva M."/>
            <person name="Hou S."/>
            <person name="Chen J."/>
            <person name="Wollam A."/>
            <person name="Pepin K.H."/>
            <person name="Johnson M."/>
            <person name="Bhonagiri V."/>
            <person name="Zhang X."/>
            <person name="Suruliraj S."/>
            <person name="Warren W."/>
            <person name="Chinwalla A."/>
            <person name="Mardis E.R."/>
            <person name="Wilson R.K."/>
        </authorList>
    </citation>
    <scope>NUCLEOTIDE SEQUENCE [LARGE SCALE GENOMIC DNA]</scope>
    <source>
        <strain evidence="2 3">YIT 11816</strain>
    </source>
</reference>
<name>H3KEY1_9BURK</name>
<evidence type="ECO:0000256" key="1">
    <source>
        <dbReference type="SAM" id="MobiDB-lite"/>
    </source>
</evidence>
<protein>
    <submittedName>
        <fullName evidence="2">Uncharacterized protein</fullName>
    </submittedName>
</protein>
<comment type="caution">
    <text evidence="2">The sequence shown here is derived from an EMBL/GenBank/DDBJ whole genome shotgun (WGS) entry which is preliminary data.</text>
</comment>
<sequence length="66" mass="7173">MTGLPEIIRLAAGAEALGRQVARQSGGAAARRTETQTQVPDAAKGRHIRPPLLVRILLRILLRIRP</sequence>
<dbReference type="Proteomes" id="UP000004956">
    <property type="component" value="Unassembled WGS sequence"/>
</dbReference>
<evidence type="ECO:0000313" key="2">
    <source>
        <dbReference type="EMBL" id="EHY31326.1"/>
    </source>
</evidence>
<feature type="region of interest" description="Disordered" evidence="1">
    <location>
        <begin position="23"/>
        <end position="44"/>
    </location>
</feature>
<gene>
    <name evidence="2" type="ORF">HMPREF9440_01296</name>
</gene>